<keyword evidence="3" id="KW-0201">Cytochrome c-type biogenesis</keyword>
<feature type="transmembrane region" description="Helical" evidence="6">
    <location>
        <begin position="219"/>
        <end position="240"/>
    </location>
</feature>
<dbReference type="Proteomes" id="UP000199671">
    <property type="component" value="Unassembled WGS sequence"/>
</dbReference>
<dbReference type="EMBL" id="FNHU01000001">
    <property type="protein sequence ID" value="SDM27344.1"/>
    <property type="molecule type" value="Genomic_DNA"/>
</dbReference>
<keyword evidence="2 6" id="KW-0812">Transmembrane</keyword>
<feature type="transmembrane region" description="Helical" evidence="6">
    <location>
        <begin position="110"/>
        <end position="129"/>
    </location>
</feature>
<feature type="transmembrane region" description="Helical" evidence="6">
    <location>
        <begin position="252"/>
        <end position="268"/>
    </location>
</feature>
<dbReference type="RefSeq" id="WP_092606912.1">
    <property type="nucleotide sequence ID" value="NZ_FNHU01000001.1"/>
</dbReference>
<evidence type="ECO:0000256" key="5">
    <source>
        <dbReference type="ARBA" id="ARBA00023136"/>
    </source>
</evidence>
<keyword evidence="5 6" id="KW-0472">Membrane</keyword>
<gene>
    <name evidence="8" type="ORF">SAMN04487766_101173</name>
</gene>
<feature type="transmembrane region" description="Helical" evidence="6">
    <location>
        <begin position="280"/>
        <end position="300"/>
    </location>
</feature>
<dbReference type="NCBIfam" id="TIGR03144">
    <property type="entry name" value="cytochr_II_ccsB"/>
    <property type="match status" value="1"/>
</dbReference>
<evidence type="ECO:0000313" key="9">
    <source>
        <dbReference type="Proteomes" id="UP000199671"/>
    </source>
</evidence>
<accession>A0A1G9RW04</accession>
<keyword evidence="4 6" id="KW-1133">Transmembrane helix</keyword>
<dbReference type="GO" id="GO:0017004">
    <property type="term" value="P:cytochrome complex assembly"/>
    <property type="evidence" value="ECO:0007669"/>
    <property type="project" value="UniProtKB-KW"/>
</dbReference>
<name>A0A1G9RW04_9ACTO</name>
<evidence type="ECO:0000256" key="6">
    <source>
        <dbReference type="SAM" id="Phobius"/>
    </source>
</evidence>
<evidence type="ECO:0000313" key="8">
    <source>
        <dbReference type="EMBL" id="SDM27344.1"/>
    </source>
</evidence>
<dbReference type="OrthoDB" id="9814290at2"/>
<proteinExistence type="predicted"/>
<evidence type="ECO:0000256" key="4">
    <source>
        <dbReference type="ARBA" id="ARBA00022989"/>
    </source>
</evidence>
<protein>
    <submittedName>
        <fullName evidence="8">Cytochrome c-type biogenesis protein CcsB</fullName>
    </submittedName>
</protein>
<dbReference type="InterPro" id="IPR045062">
    <property type="entry name" value="Cyt_c_biogenesis_CcsA/CcmC"/>
</dbReference>
<evidence type="ECO:0000259" key="7">
    <source>
        <dbReference type="Pfam" id="PF01578"/>
    </source>
</evidence>
<dbReference type="InterPro" id="IPR017562">
    <property type="entry name" value="Cyt_c_biogenesis_CcsA"/>
</dbReference>
<feature type="transmembrane region" description="Helical" evidence="6">
    <location>
        <begin position="136"/>
        <end position="156"/>
    </location>
</feature>
<dbReference type="PANTHER" id="PTHR30071:SF1">
    <property type="entry name" value="CYTOCHROME B_B6 PROTEIN-RELATED"/>
    <property type="match status" value="1"/>
</dbReference>
<dbReference type="PANTHER" id="PTHR30071">
    <property type="entry name" value="HEME EXPORTER PROTEIN C"/>
    <property type="match status" value="1"/>
</dbReference>
<evidence type="ECO:0000256" key="2">
    <source>
        <dbReference type="ARBA" id="ARBA00022692"/>
    </source>
</evidence>
<dbReference type="Pfam" id="PF01578">
    <property type="entry name" value="Cytochrom_C_asm"/>
    <property type="match status" value="1"/>
</dbReference>
<evidence type="ECO:0000256" key="1">
    <source>
        <dbReference type="ARBA" id="ARBA00004141"/>
    </source>
</evidence>
<reference evidence="8 9" key="1">
    <citation type="submission" date="2016-10" db="EMBL/GenBank/DDBJ databases">
        <authorList>
            <person name="de Groot N.N."/>
        </authorList>
    </citation>
    <scope>NUCLEOTIDE SEQUENCE [LARGE SCALE GENOMIC DNA]</scope>
    <source>
        <strain evidence="8 9">KPR-7B</strain>
    </source>
</reference>
<sequence>MLEYSQALLLITTALVVISTVAYLGAFFAARMSRAAATAPTGAPGGTVVVDTGAGERTVEVTGGVHRAPLKRFTVTWWAAKSTQLGLLLLTGSLIARTIATGHAPFSNHYEFAICFAWGMMLAQVLFEWRYRVRTVSIIVLPVILAMLIYASTLSYQPSPLMPALQNSPLLTLHVFTASLGYGAAVVSFAAAVMYLLAPHVRWRGWPRQEVLDDLAYRATVVTFPMLTLMLILGALWGNVAWGRYWGWDPKETGALVTWLIYGAYLHARVTRGWRGNRAAWLLILGFAAVLFTYLGNLFFGGLHSYA</sequence>
<feature type="transmembrane region" description="Helical" evidence="6">
    <location>
        <begin position="176"/>
        <end position="198"/>
    </location>
</feature>
<comment type="subcellular location">
    <subcellularLocation>
        <location evidence="1">Membrane</location>
        <topology evidence="1">Multi-pass membrane protein</topology>
    </subcellularLocation>
</comment>
<organism evidence="8 9">
    <name type="scientific">Actinomyces ruminicola</name>
    <dbReference type="NCBI Taxonomy" id="332524"/>
    <lineage>
        <taxon>Bacteria</taxon>
        <taxon>Bacillati</taxon>
        <taxon>Actinomycetota</taxon>
        <taxon>Actinomycetes</taxon>
        <taxon>Actinomycetales</taxon>
        <taxon>Actinomycetaceae</taxon>
        <taxon>Actinomyces</taxon>
    </lineage>
</organism>
<evidence type="ECO:0000256" key="3">
    <source>
        <dbReference type="ARBA" id="ARBA00022748"/>
    </source>
</evidence>
<feature type="domain" description="Cytochrome c assembly protein" evidence="7">
    <location>
        <begin position="107"/>
        <end position="304"/>
    </location>
</feature>
<dbReference type="AlphaFoldDB" id="A0A1G9RW04"/>
<dbReference type="InterPro" id="IPR002541">
    <property type="entry name" value="Cyt_c_assembly"/>
</dbReference>
<dbReference type="GO" id="GO:0005886">
    <property type="term" value="C:plasma membrane"/>
    <property type="evidence" value="ECO:0007669"/>
    <property type="project" value="TreeGrafter"/>
</dbReference>
<dbReference type="GO" id="GO:0020037">
    <property type="term" value="F:heme binding"/>
    <property type="evidence" value="ECO:0007669"/>
    <property type="project" value="InterPro"/>
</dbReference>
<feature type="transmembrane region" description="Helical" evidence="6">
    <location>
        <begin position="6"/>
        <end position="30"/>
    </location>
</feature>